<proteinExistence type="predicted"/>
<keyword evidence="2" id="KW-1185">Reference proteome</keyword>
<gene>
    <name evidence="1" type="ORF">WICMUC_003020</name>
</gene>
<dbReference type="AlphaFoldDB" id="A0A9P8PNP5"/>
<reference evidence="1" key="2">
    <citation type="submission" date="2021-01" db="EMBL/GenBank/DDBJ databases">
        <authorList>
            <person name="Schikora-Tamarit M.A."/>
        </authorList>
    </citation>
    <scope>NUCLEOTIDE SEQUENCE</scope>
    <source>
        <strain evidence="1">CBS6341</strain>
    </source>
</reference>
<evidence type="ECO:0000313" key="1">
    <source>
        <dbReference type="EMBL" id="KAH3674817.1"/>
    </source>
</evidence>
<reference evidence="1" key="1">
    <citation type="journal article" date="2021" name="Open Biol.">
        <title>Shared evolutionary footprints suggest mitochondrial oxidative damage underlies multiple complex I losses in fungi.</title>
        <authorList>
            <person name="Schikora-Tamarit M.A."/>
            <person name="Marcet-Houben M."/>
            <person name="Nosek J."/>
            <person name="Gabaldon T."/>
        </authorList>
    </citation>
    <scope>NUCLEOTIDE SEQUENCE</scope>
    <source>
        <strain evidence="1">CBS6341</strain>
    </source>
</reference>
<dbReference type="Proteomes" id="UP000769528">
    <property type="component" value="Unassembled WGS sequence"/>
</dbReference>
<accession>A0A9P8PNP5</accession>
<dbReference type="EMBL" id="JAEUBF010000796">
    <property type="protein sequence ID" value="KAH3674817.1"/>
    <property type="molecule type" value="Genomic_DNA"/>
</dbReference>
<name>A0A9P8PNP5_9ASCO</name>
<comment type="caution">
    <text evidence="1">The sequence shown here is derived from an EMBL/GenBank/DDBJ whole genome shotgun (WGS) entry which is preliminary data.</text>
</comment>
<organism evidence="1 2">
    <name type="scientific">Wickerhamomyces mucosus</name>
    <dbReference type="NCBI Taxonomy" id="1378264"/>
    <lineage>
        <taxon>Eukaryota</taxon>
        <taxon>Fungi</taxon>
        <taxon>Dikarya</taxon>
        <taxon>Ascomycota</taxon>
        <taxon>Saccharomycotina</taxon>
        <taxon>Saccharomycetes</taxon>
        <taxon>Phaffomycetales</taxon>
        <taxon>Wickerhamomycetaceae</taxon>
        <taxon>Wickerhamomyces</taxon>
    </lineage>
</organism>
<protein>
    <submittedName>
        <fullName evidence="1">Uncharacterized protein</fullName>
    </submittedName>
</protein>
<evidence type="ECO:0000313" key="2">
    <source>
        <dbReference type="Proteomes" id="UP000769528"/>
    </source>
</evidence>
<sequence>MSETQSSKTKLNNVELRSRDDGAVDLARVDLFIKIFKKLDKLISNEYGSDNIDQLKHEIVKLFIKKASQYKPFKEFYLVGFLFLNEPIELDTEGDELSTISAYFRNFAVAKSYQLQPAANSHALFQIITKGENKDQHLDRFLATLCSKEPLDEFFNVGWWYLQQLGEPDSKEGLKQLTEKFNSFESYQGFFYNKTIQKNHKPIKFIGNEEVKKAVKLLFILTKKAENYDFFNIGWWYLSNYDPNSNKDDPSKELMERMKKFKQFKEELFSIQLA</sequence>